<reference evidence="2 3" key="1">
    <citation type="submission" date="2024-04" db="EMBL/GenBank/DDBJ databases">
        <title>Defined microbial consortia suppress multidrug-resistant proinflammatory Enterobacteriaceae via ecological control.</title>
        <authorList>
            <person name="Furuichi M."/>
            <person name="Kawaguchi T."/>
            <person name="Pust M."/>
            <person name="Yasuma K."/>
            <person name="Plichta D."/>
            <person name="Hasegawa N."/>
            <person name="Ohya T."/>
            <person name="Bhattarai S."/>
            <person name="Sasajima S."/>
            <person name="Aoto Y."/>
            <person name="Tuganbaev T."/>
            <person name="Yaginuma M."/>
            <person name="Ueda M."/>
            <person name="Okahashi N."/>
            <person name="Amafuji K."/>
            <person name="Kiridooshi Y."/>
            <person name="Sugita K."/>
            <person name="Strazar M."/>
            <person name="Skelly A."/>
            <person name="Suda W."/>
            <person name="Hattori M."/>
            <person name="Nakamoto N."/>
            <person name="Caballero S."/>
            <person name="Norman J."/>
            <person name="Olle B."/>
            <person name="Tanoue T."/>
            <person name="Arita M."/>
            <person name="Bucci V."/>
            <person name="Atarashi K."/>
            <person name="Xavier R."/>
            <person name="Honda K."/>
        </authorList>
    </citation>
    <scope>NUCLEOTIDE SEQUENCE [LARGE SCALE GENOMIC DNA]</scope>
    <source>
        <strain evidence="3">k34-0107-D12</strain>
    </source>
</reference>
<dbReference type="GO" id="GO:0016301">
    <property type="term" value="F:kinase activity"/>
    <property type="evidence" value="ECO:0007669"/>
    <property type="project" value="UniProtKB-KW"/>
</dbReference>
<sequence length="333" mass="35742">MKKIINDPFNFVDESMEGILAAHSNLLKAAEGNVRAIVRADAPAAHKVAVATGGGSGHLPVFLGYVGRGMADGCAVGNVFSSPTSSQMKQVTKAVDSGRGVLYIYGRYQGDMMNFDMAAEDCAEDGIEVQTVLVTDDVASAPREEWQKRRGVAGLFFVYKIAGAKAETGSDLSSVRTAAEKAVSNMRSMGVALGSCTLPTVGRPTFSVSDDEMEIGMGIHGEAGVQRCKLENADQIAATLVDYVAEDLPFCKGDEVAVLVNSLGGTPLEELYILYREINRLLTERGIQIYRPYVGRYACSMEMPGASLTLMKLDDELKELLDAPAETPFFVQN</sequence>
<dbReference type="InterPro" id="IPR050861">
    <property type="entry name" value="Dihydroxyacetone_Kinase"/>
</dbReference>
<gene>
    <name evidence="2" type="ORF">K340107D12_05460</name>
</gene>
<keyword evidence="3" id="KW-1185">Reference proteome</keyword>
<dbReference type="PROSITE" id="PS51481">
    <property type="entry name" value="DHAK"/>
    <property type="match status" value="1"/>
</dbReference>
<dbReference type="SUPFAM" id="SSF82549">
    <property type="entry name" value="DAK1/DegV-like"/>
    <property type="match status" value="1"/>
</dbReference>
<dbReference type="PANTHER" id="PTHR28629:SF4">
    <property type="entry name" value="TRIOKINASE_FMN CYCLASE"/>
    <property type="match status" value="1"/>
</dbReference>
<keyword evidence="2" id="KW-0808">Transferase</keyword>
<dbReference type="PANTHER" id="PTHR28629">
    <property type="entry name" value="TRIOKINASE/FMN CYCLASE"/>
    <property type="match status" value="1"/>
</dbReference>
<dbReference type="Pfam" id="PF02733">
    <property type="entry name" value="Dak1"/>
    <property type="match status" value="1"/>
</dbReference>
<dbReference type="EMBL" id="BAABZQ010000001">
    <property type="protein sequence ID" value="GAA6497730.1"/>
    <property type="molecule type" value="Genomic_DNA"/>
</dbReference>
<dbReference type="Gene3D" id="3.40.50.10440">
    <property type="entry name" value="Dihydroxyacetone kinase, domain 1"/>
    <property type="match status" value="1"/>
</dbReference>
<name>A0ABQ0BMI0_9FIRM</name>
<protein>
    <submittedName>
        <fullName evidence="2">Dihydroxyacetone kinase subunit DhaK</fullName>
    </submittedName>
</protein>
<keyword evidence="2" id="KW-0418">Kinase</keyword>
<feature type="domain" description="DhaK" evidence="1">
    <location>
        <begin position="7"/>
        <end position="330"/>
    </location>
</feature>
<comment type="caution">
    <text evidence="2">The sequence shown here is derived from an EMBL/GenBank/DDBJ whole genome shotgun (WGS) entry which is preliminary data.</text>
</comment>
<evidence type="ECO:0000259" key="1">
    <source>
        <dbReference type="PROSITE" id="PS51481"/>
    </source>
</evidence>
<evidence type="ECO:0000313" key="3">
    <source>
        <dbReference type="Proteomes" id="UP001600941"/>
    </source>
</evidence>
<organism evidence="2 3">
    <name type="scientific">Blautia parvula</name>
    <dbReference type="NCBI Taxonomy" id="2877527"/>
    <lineage>
        <taxon>Bacteria</taxon>
        <taxon>Bacillati</taxon>
        <taxon>Bacillota</taxon>
        <taxon>Clostridia</taxon>
        <taxon>Lachnospirales</taxon>
        <taxon>Lachnospiraceae</taxon>
        <taxon>Blautia</taxon>
    </lineage>
</organism>
<accession>A0ABQ0BMI0</accession>
<proteinExistence type="predicted"/>
<dbReference type="Gene3D" id="3.30.1180.20">
    <property type="entry name" value="Dihydroxyacetone kinase, domain 2"/>
    <property type="match status" value="1"/>
</dbReference>
<dbReference type="RefSeq" id="WP_256129559.1">
    <property type="nucleotide sequence ID" value="NZ_BAABZQ010000001.1"/>
</dbReference>
<dbReference type="InterPro" id="IPR004006">
    <property type="entry name" value="DhaK_dom"/>
</dbReference>
<dbReference type="Proteomes" id="UP001600941">
    <property type="component" value="Unassembled WGS sequence"/>
</dbReference>
<evidence type="ECO:0000313" key="2">
    <source>
        <dbReference type="EMBL" id="GAA6497730.1"/>
    </source>
</evidence>